<proteinExistence type="predicted"/>
<dbReference type="InterPro" id="IPR002545">
    <property type="entry name" value="CheW-lke_dom"/>
</dbReference>
<organism evidence="2 3">
    <name type="scientific">Candidatus Desantisbacteria bacterium CG23_combo_of_CG06-09_8_20_14_all_40_23</name>
    <dbReference type="NCBI Taxonomy" id="1974550"/>
    <lineage>
        <taxon>Bacteria</taxon>
        <taxon>Candidatus Desantisiibacteriota</taxon>
    </lineage>
</organism>
<dbReference type="EMBL" id="PCSH01000111">
    <property type="protein sequence ID" value="PIP40580.1"/>
    <property type="molecule type" value="Genomic_DNA"/>
</dbReference>
<dbReference type="PROSITE" id="PS50851">
    <property type="entry name" value="CHEW"/>
    <property type="match status" value="1"/>
</dbReference>
<dbReference type="GO" id="GO:0007165">
    <property type="term" value="P:signal transduction"/>
    <property type="evidence" value="ECO:0007669"/>
    <property type="project" value="InterPro"/>
</dbReference>
<dbReference type="PANTHER" id="PTHR22617">
    <property type="entry name" value="CHEMOTAXIS SENSOR HISTIDINE KINASE-RELATED"/>
    <property type="match status" value="1"/>
</dbReference>
<dbReference type="Gene3D" id="2.40.50.180">
    <property type="entry name" value="CheA-289, Domain 4"/>
    <property type="match status" value="1"/>
</dbReference>
<evidence type="ECO:0000259" key="1">
    <source>
        <dbReference type="PROSITE" id="PS50851"/>
    </source>
</evidence>
<dbReference type="GO" id="GO:0005829">
    <property type="term" value="C:cytosol"/>
    <property type="evidence" value="ECO:0007669"/>
    <property type="project" value="TreeGrafter"/>
</dbReference>
<evidence type="ECO:0000313" key="3">
    <source>
        <dbReference type="Proteomes" id="UP000231067"/>
    </source>
</evidence>
<name>A0A2H0A6W4_9BACT</name>
<dbReference type="Gene3D" id="2.30.30.40">
    <property type="entry name" value="SH3 Domains"/>
    <property type="match status" value="1"/>
</dbReference>
<dbReference type="PANTHER" id="PTHR22617:SF23">
    <property type="entry name" value="CHEMOTAXIS PROTEIN CHEW"/>
    <property type="match status" value="1"/>
</dbReference>
<accession>A0A2H0A6W4</accession>
<dbReference type="Proteomes" id="UP000231067">
    <property type="component" value="Unassembled WGS sequence"/>
</dbReference>
<protein>
    <submittedName>
        <fullName evidence="2">Chemotaxis protein CheW</fullName>
    </submittedName>
</protein>
<feature type="domain" description="CheW-like" evidence="1">
    <location>
        <begin position="17"/>
        <end position="159"/>
    </location>
</feature>
<evidence type="ECO:0000313" key="2">
    <source>
        <dbReference type="EMBL" id="PIP40580.1"/>
    </source>
</evidence>
<comment type="caution">
    <text evidence="2">The sequence shown here is derived from an EMBL/GenBank/DDBJ whole genome shotgun (WGS) entry which is preliminary data.</text>
</comment>
<reference evidence="2 3" key="1">
    <citation type="submission" date="2017-09" db="EMBL/GenBank/DDBJ databases">
        <title>Depth-based differentiation of microbial function through sediment-hosted aquifers and enrichment of novel symbionts in the deep terrestrial subsurface.</title>
        <authorList>
            <person name="Probst A.J."/>
            <person name="Ladd B."/>
            <person name="Jarett J.K."/>
            <person name="Geller-Mcgrath D.E."/>
            <person name="Sieber C.M."/>
            <person name="Emerson J.B."/>
            <person name="Anantharaman K."/>
            <person name="Thomas B.C."/>
            <person name="Malmstrom R."/>
            <person name="Stieglmeier M."/>
            <person name="Klingl A."/>
            <person name="Woyke T."/>
            <person name="Ryan C.M."/>
            <person name="Banfield J.F."/>
        </authorList>
    </citation>
    <scope>NUCLEOTIDE SEQUENCE [LARGE SCALE GENOMIC DNA]</scope>
    <source>
        <strain evidence="2">CG23_combo_of_CG06-09_8_20_14_all_40_23</strain>
    </source>
</reference>
<dbReference type="AlphaFoldDB" id="A0A2H0A6W4"/>
<dbReference type="SUPFAM" id="SSF50341">
    <property type="entry name" value="CheW-like"/>
    <property type="match status" value="1"/>
</dbReference>
<gene>
    <name evidence="2" type="ORF">COX18_06310</name>
</gene>
<dbReference type="InterPro" id="IPR036061">
    <property type="entry name" value="CheW-like_dom_sf"/>
</dbReference>
<dbReference type="Pfam" id="PF01584">
    <property type="entry name" value="CheW"/>
    <property type="match status" value="1"/>
</dbReference>
<dbReference type="SMART" id="SM00260">
    <property type="entry name" value="CheW"/>
    <property type="match status" value="1"/>
</dbReference>
<sequence length="160" mass="17848">MIRESEILDKENVSQETLRLLTFQLANNWYGLKIEGIREIIKIAKITWVPGTASYVVGVINHRGMIIPILDIRELLGLGKSDITDESRIIIVEVQGVSTGLGALVDNIADMVVVPTSEIVAVPITMDKRKTRYVIGEVRIEEKLIGILDIHMVSVEESKK</sequence>
<dbReference type="GO" id="GO:0006935">
    <property type="term" value="P:chemotaxis"/>
    <property type="evidence" value="ECO:0007669"/>
    <property type="project" value="InterPro"/>
</dbReference>
<dbReference type="InterPro" id="IPR039315">
    <property type="entry name" value="CheW"/>
</dbReference>